<feature type="compositionally biased region" description="Polar residues" evidence="1">
    <location>
        <begin position="80"/>
        <end position="91"/>
    </location>
</feature>
<reference evidence="4" key="3">
    <citation type="submission" date="2016-06" db="UniProtKB">
        <authorList>
            <consortium name="WormBaseParasite"/>
        </authorList>
    </citation>
    <scope>IDENTIFICATION</scope>
</reference>
<keyword evidence="2" id="KW-0732">Signal</keyword>
<reference evidence="3" key="1">
    <citation type="submission" date="2013-12" db="EMBL/GenBank/DDBJ databases">
        <authorList>
            <person name="Aslett M."/>
        </authorList>
    </citation>
    <scope>NUCLEOTIDE SEQUENCE [LARGE SCALE GENOMIC DNA]</scope>
    <source>
        <strain evidence="3">Lindley</strain>
    </source>
</reference>
<evidence type="ECO:0000256" key="2">
    <source>
        <dbReference type="SAM" id="SignalP"/>
    </source>
</evidence>
<dbReference type="Proteomes" id="UP000050741">
    <property type="component" value="Unassembled WGS sequence"/>
</dbReference>
<feature type="chain" id="PRO_5008147713" evidence="2">
    <location>
        <begin position="27"/>
        <end position="168"/>
    </location>
</feature>
<sequence>MRALLYLLTLTLGCFLENGYCGKALAFKSNADAVALAEQYENNRLPKTVFLQQVNGMGFQQNERTIRRYIEKLKKEGIISSEQAPNSNPSFTHDDTSPYGQGPSSNPSYTHDDTTPYGQASNSNQQAINYQTNEYENNTYWRNTHHSNDQVKLPHHGDDYKHWMVENE</sequence>
<feature type="signal peptide" evidence="2">
    <location>
        <begin position="1"/>
        <end position="26"/>
    </location>
</feature>
<dbReference type="WBParaSite" id="GPLIN_001304400">
    <property type="protein sequence ID" value="GPLIN_001304400"/>
    <property type="gene ID" value="GPLIN_001304400"/>
</dbReference>
<feature type="region of interest" description="Disordered" evidence="1">
    <location>
        <begin position="80"/>
        <end position="122"/>
    </location>
</feature>
<proteinExistence type="predicted"/>
<dbReference type="AlphaFoldDB" id="A0A183CJI8"/>
<keyword evidence="3" id="KW-1185">Reference proteome</keyword>
<organism evidence="3 4">
    <name type="scientific">Globodera pallida</name>
    <name type="common">Potato cyst nematode worm</name>
    <name type="synonym">Heterodera pallida</name>
    <dbReference type="NCBI Taxonomy" id="36090"/>
    <lineage>
        <taxon>Eukaryota</taxon>
        <taxon>Metazoa</taxon>
        <taxon>Ecdysozoa</taxon>
        <taxon>Nematoda</taxon>
        <taxon>Chromadorea</taxon>
        <taxon>Rhabditida</taxon>
        <taxon>Tylenchina</taxon>
        <taxon>Tylenchomorpha</taxon>
        <taxon>Tylenchoidea</taxon>
        <taxon>Heteroderidae</taxon>
        <taxon>Heteroderinae</taxon>
        <taxon>Globodera</taxon>
    </lineage>
</organism>
<accession>A0A183CJI8</accession>
<evidence type="ECO:0000313" key="4">
    <source>
        <dbReference type="WBParaSite" id="GPLIN_001304400"/>
    </source>
</evidence>
<reference evidence="3" key="2">
    <citation type="submission" date="2014-05" db="EMBL/GenBank/DDBJ databases">
        <title>The genome and life-stage specific transcriptomes of Globodera pallida elucidate key aspects of plant parasitism by a cyst nematode.</title>
        <authorList>
            <person name="Cotton J.A."/>
            <person name="Lilley C.J."/>
            <person name="Jones L.M."/>
            <person name="Kikuchi T."/>
            <person name="Reid A.J."/>
            <person name="Thorpe P."/>
            <person name="Tsai I.J."/>
            <person name="Beasley H."/>
            <person name="Blok V."/>
            <person name="Cock P.J.A."/>
            <person name="Van den Akker S.E."/>
            <person name="Holroyd N."/>
            <person name="Hunt M."/>
            <person name="Mantelin S."/>
            <person name="Naghra H."/>
            <person name="Pain A."/>
            <person name="Palomares-Rius J.E."/>
            <person name="Zarowiecki M."/>
            <person name="Berriman M."/>
            <person name="Jones J.T."/>
            <person name="Urwin P.E."/>
        </authorList>
    </citation>
    <scope>NUCLEOTIDE SEQUENCE [LARGE SCALE GENOMIC DNA]</scope>
    <source>
        <strain evidence="3">Lindley</strain>
    </source>
</reference>
<protein>
    <submittedName>
        <fullName evidence="4">Uncharacterized protein</fullName>
    </submittedName>
</protein>
<evidence type="ECO:0000256" key="1">
    <source>
        <dbReference type="SAM" id="MobiDB-lite"/>
    </source>
</evidence>
<evidence type="ECO:0000313" key="3">
    <source>
        <dbReference type="Proteomes" id="UP000050741"/>
    </source>
</evidence>
<name>A0A183CJI8_GLOPA</name>
<feature type="compositionally biased region" description="Polar residues" evidence="1">
    <location>
        <begin position="98"/>
        <end position="109"/>
    </location>
</feature>